<dbReference type="Proteomes" id="UP001627408">
    <property type="component" value="Unassembled WGS sequence"/>
</dbReference>
<evidence type="ECO:0000256" key="1">
    <source>
        <dbReference type="SAM" id="SignalP"/>
    </source>
</evidence>
<evidence type="ECO:0000313" key="3">
    <source>
        <dbReference type="Proteomes" id="UP001627408"/>
    </source>
</evidence>
<organism evidence="2 3">
    <name type="scientific">Tateyamaria armeniaca</name>
    <dbReference type="NCBI Taxonomy" id="2518930"/>
    <lineage>
        <taxon>Bacteria</taxon>
        <taxon>Pseudomonadati</taxon>
        <taxon>Pseudomonadota</taxon>
        <taxon>Alphaproteobacteria</taxon>
        <taxon>Rhodobacterales</taxon>
        <taxon>Roseobacteraceae</taxon>
        <taxon>Tateyamaria</taxon>
    </lineage>
</organism>
<accession>A0ABW8UZZ0</accession>
<protein>
    <submittedName>
        <fullName evidence="2">Uncharacterized protein</fullName>
    </submittedName>
</protein>
<feature type="chain" id="PRO_5047267871" evidence="1">
    <location>
        <begin position="27"/>
        <end position="85"/>
    </location>
</feature>
<keyword evidence="3" id="KW-1185">Reference proteome</keyword>
<comment type="caution">
    <text evidence="2">The sequence shown here is derived from an EMBL/GenBank/DDBJ whole genome shotgun (WGS) entry which is preliminary data.</text>
</comment>
<dbReference type="EMBL" id="JBHDIY010000004">
    <property type="protein sequence ID" value="MFL4472319.1"/>
    <property type="molecule type" value="Genomic_DNA"/>
</dbReference>
<keyword evidence="1" id="KW-0732">Signal</keyword>
<feature type="signal peptide" evidence="1">
    <location>
        <begin position="1"/>
        <end position="26"/>
    </location>
</feature>
<sequence length="85" mass="9101">MFRSCRYALTGLVAAIALQPAPMALAQGLEIAPIGFDVADDGDNLVLAAFAAQTMHRFLIPPSLAQPPWRPARRLVCPSHQSSSD</sequence>
<gene>
    <name evidence="2" type="ORF">ACERZ8_21435</name>
</gene>
<dbReference type="RefSeq" id="WP_407594493.1">
    <property type="nucleotide sequence ID" value="NZ_JBHDIY010000004.1"/>
</dbReference>
<proteinExistence type="predicted"/>
<evidence type="ECO:0000313" key="2">
    <source>
        <dbReference type="EMBL" id="MFL4472319.1"/>
    </source>
</evidence>
<reference evidence="2 3" key="1">
    <citation type="submission" date="2024-08" db="EMBL/GenBank/DDBJ databases">
        <title>Tateyamaria sp. nov., isolated from marine algae.</title>
        <authorList>
            <person name="Choi B.J."/>
            <person name="Kim J.M."/>
            <person name="Lee J.K."/>
            <person name="Choi D.G."/>
            <person name="Bayburt H."/>
            <person name="Baek J.H."/>
            <person name="Han D.M."/>
            <person name="Jeon C.O."/>
        </authorList>
    </citation>
    <scope>NUCLEOTIDE SEQUENCE [LARGE SCALE GENOMIC DNA]</scope>
    <source>
        <strain evidence="2 3">KMU-156</strain>
    </source>
</reference>
<name>A0ABW8UZZ0_9RHOB</name>